<evidence type="ECO:0000256" key="4">
    <source>
        <dbReference type="ARBA" id="ARBA00023136"/>
    </source>
</evidence>
<evidence type="ECO:0008006" key="8">
    <source>
        <dbReference type="Google" id="ProtNLM"/>
    </source>
</evidence>
<feature type="transmembrane region" description="Helical" evidence="5">
    <location>
        <begin position="177"/>
        <end position="199"/>
    </location>
</feature>
<dbReference type="PANTHER" id="PTHR47518:SF7">
    <property type="entry name" value="G_PROTEIN_RECEP_F1_2 DOMAIN-CONTAINING PROTEIN"/>
    <property type="match status" value="1"/>
</dbReference>
<dbReference type="InterPro" id="IPR019408">
    <property type="entry name" value="7TM_GPCR_serpentine_rcpt_Srab"/>
</dbReference>
<proteinExistence type="predicted"/>
<accession>A0A811LJT0</accession>
<feature type="transmembrane region" description="Helical" evidence="5">
    <location>
        <begin position="87"/>
        <end position="107"/>
    </location>
</feature>
<sequence length="307" mass="35472">MKDREGWGEVQIVLPLNLVGVTRMLASVSDSFNYYSNDSAYCAVTNFVNIFATGLSDCTMLAIVTERCVATYNRSHYEHQDNKMAKIYGIFMLFHGICYNFVCRYLAGKVDETFPTRCIYLDRWPFLDSFSFIICATFSIGCLPLVVLLYQYNKKLKDNRQAMESLTTRFQVNENLVVLRCLFPVFIVSFGICGTFGLISMEISGYLSLAERNDVSNHTVWVDFFRHISHIFVDYVALSFEVIFLYYHPVIRNRFAKDLAILIPRVNPEDTIKTPQKFITDGIGDGDDYFNQLQDTWKMRIPKNDET</sequence>
<evidence type="ECO:0000256" key="1">
    <source>
        <dbReference type="ARBA" id="ARBA00004141"/>
    </source>
</evidence>
<dbReference type="Pfam" id="PF10292">
    <property type="entry name" value="7TM_GPCR_Srab"/>
    <property type="match status" value="1"/>
</dbReference>
<dbReference type="AlphaFoldDB" id="A0A811LJT0"/>
<dbReference type="Gene3D" id="1.20.1070.10">
    <property type="entry name" value="Rhodopsin 7-helix transmembrane proteins"/>
    <property type="match status" value="1"/>
</dbReference>
<dbReference type="OrthoDB" id="5794765at2759"/>
<dbReference type="Proteomes" id="UP000614601">
    <property type="component" value="Unassembled WGS sequence"/>
</dbReference>
<keyword evidence="7" id="KW-1185">Reference proteome</keyword>
<keyword evidence="3 5" id="KW-1133">Transmembrane helix</keyword>
<comment type="subcellular location">
    <subcellularLocation>
        <location evidence="1">Membrane</location>
        <topology evidence="1">Multi-pass membrane protein</topology>
    </subcellularLocation>
</comment>
<dbReference type="PANTHER" id="PTHR47518">
    <property type="entry name" value="SERPENTINE RECEPTOR CLASS EPSILON-13-RELATED"/>
    <property type="match status" value="1"/>
</dbReference>
<dbReference type="Proteomes" id="UP000783686">
    <property type="component" value="Unassembled WGS sequence"/>
</dbReference>
<keyword evidence="4 5" id="KW-0472">Membrane</keyword>
<organism evidence="6 7">
    <name type="scientific">Bursaphelenchus okinawaensis</name>
    <dbReference type="NCBI Taxonomy" id="465554"/>
    <lineage>
        <taxon>Eukaryota</taxon>
        <taxon>Metazoa</taxon>
        <taxon>Ecdysozoa</taxon>
        <taxon>Nematoda</taxon>
        <taxon>Chromadorea</taxon>
        <taxon>Rhabditida</taxon>
        <taxon>Tylenchina</taxon>
        <taxon>Tylenchomorpha</taxon>
        <taxon>Aphelenchoidea</taxon>
        <taxon>Aphelenchoididae</taxon>
        <taxon>Bursaphelenchus</taxon>
    </lineage>
</organism>
<gene>
    <name evidence="6" type="ORF">BOKJ2_LOCUS13844</name>
</gene>
<evidence type="ECO:0000313" key="7">
    <source>
        <dbReference type="Proteomes" id="UP000614601"/>
    </source>
</evidence>
<protein>
    <recommendedName>
        <fullName evidence="8">G_PROTEIN_RECEP_F1_2 domain-containing protein</fullName>
    </recommendedName>
</protein>
<dbReference type="EMBL" id="CAJFCW020000006">
    <property type="protein sequence ID" value="CAG9127286.1"/>
    <property type="molecule type" value="Genomic_DNA"/>
</dbReference>
<evidence type="ECO:0000256" key="3">
    <source>
        <dbReference type="ARBA" id="ARBA00022989"/>
    </source>
</evidence>
<feature type="transmembrane region" description="Helical" evidence="5">
    <location>
        <begin position="130"/>
        <end position="150"/>
    </location>
</feature>
<evidence type="ECO:0000313" key="6">
    <source>
        <dbReference type="EMBL" id="CAD5229855.1"/>
    </source>
</evidence>
<evidence type="ECO:0000256" key="2">
    <source>
        <dbReference type="ARBA" id="ARBA00022692"/>
    </source>
</evidence>
<evidence type="ECO:0000256" key="5">
    <source>
        <dbReference type="SAM" id="Phobius"/>
    </source>
</evidence>
<dbReference type="EMBL" id="CAJFDH010000006">
    <property type="protein sequence ID" value="CAD5229855.1"/>
    <property type="molecule type" value="Genomic_DNA"/>
</dbReference>
<dbReference type="InterPro" id="IPR052854">
    <property type="entry name" value="Serpentine_rcpt_epsilon"/>
</dbReference>
<feature type="transmembrane region" description="Helical" evidence="5">
    <location>
        <begin position="228"/>
        <end position="247"/>
    </location>
</feature>
<name>A0A811LJT0_9BILA</name>
<keyword evidence="2 5" id="KW-0812">Transmembrane</keyword>
<dbReference type="GO" id="GO:0016020">
    <property type="term" value="C:membrane"/>
    <property type="evidence" value="ECO:0007669"/>
    <property type="project" value="UniProtKB-SubCell"/>
</dbReference>
<comment type="caution">
    <text evidence="6">The sequence shown here is derived from an EMBL/GenBank/DDBJ whole genome shotgun (WGS) entry which is preliminary data.</text>
</comment>
<dbReference type="CDD" id="cd00637">
    <property type="entry name" value="7tm_classA_rhodopsin-like"/>
    <property type="match status" value="1"/>
</dbReference>
<reference evidence="6" key="1">
    <citation type="submission" date="2020-09" db="EMBL/GenBank/DDBJ databases">
        <authorList>
            <person name="Kikuchi T."/>
        </authorList>
    </citation>
    <scope>NUCLEOTIDE SEQUENCE</scope>
    <source>
        <strain evidence="6">SH1</strain>
    </source>
</reference>